<accession>J9FX20</accession>
<gene>
    <name evidence="1" type="ORF">EVA_19974</name>
</gene>
<evidence type="ECO:0000313" key="1">
    <source>
        <dbReference type="EMBL" id="EJW91919.1"/>
    </source>
</evidence>
<dbReference type="EMBL" id="AMCI01007863">
    <property type="protein sequence ID" value="EJW91919.1"/>
    <property type="molecule type" value="Genomic_DNA"/>
</dbReference>
<organism evidence="1">
    <name type="scientific">gut metagenome</name>
    <dbReference type="NCBI Taxonomy" id="749906"/>
    <lineage>
        <taxon>unclassified sequences</taxon>
        <taxon>metagenomes</taxon>
        <taxon>organismal metagenomes</taxon>
    </lineage>
</organism>
<comment type="caution">
    <text evidence="1">The sequence shown here is derived from an EMBL/GenBank/DDBJ whole genome shotgun (WGS) entry which is preliminary data.</text>
</comment>
<name>J9FX20_9ZZZZ</name>
<sequence>MRSRTVFSVARIKAELLSVYSYCSKSITPTTPLRMAPLLIVRSTYIKLWGKQRKIGKVQYSDIVLCIRSIFC</sequence>
<proteinExistence type="predicted"/>
<reference evidence="1" key="1">
    <citation type="journal article" date="2012" name="PLoS ONE">
        <title>Gene sets for utilization of primary and secondary nutrition supplies in the distal gut of endangered iberian lynx.</title>
        <authorList>
            <person name="Alcaide M."/>
            <person name="Messina E."/>
            <person name="Richter M."/>
            <person name="Bargiela R."/>
            <person name="Peplies J."/>
            <person name="Huws S.A."/>
            <person name="Newbold C.J."/>
            <person name="Golyshin P.N."/>
            <person name="Simon M.A."/>
            <person name="Lopez G."/>
            <person name="Yakimov M.M."/>
            <person name="Ferrer M."/>
        </authorList>
    </citation>
    <scope>NUCLEOTIDE SEQUENCE</scope>
</reference>
<protein>
    <submittedName>
        <fullName evidence="1">Uncharacterized protein</fullName>
    </submittedName>
</protein>
<dbReference type="AlphaFoldDB" id="J9FX20"/>